<gene>
    <name evidence="14" type="ORF">G8O30_01960</name>
</gene>
<organism evidence="14 15">
    <name type="scientific">Mangrovibacillus cuniculi</name>
    <dbReference type="NCBI Taxonomy" id="2593652"/>
    <lineage>
        <taxon>Bacteria</taxon>
        <taxon>Bacillati</taxon>
        <taxon>Bacillota</taxon>
        <taxon>Bacilli</taxon>
        <taxon>Bacillales</taxon>
        <taxon>Bacillaceae</taxon>
        <taxon>Mangrovibacillus</taxon>
    </lineage>
</organism>
<dbReference type="RefSeq" id="WP_239673324.1">
    <property type="nucleotide sequence ID" value="NZ_CP049742.1"/>
</dbReference>
<dbReference type="SUPFAM" id="SSF55874">
    <property type="entry name" value="ATPase domain of HSP90 chaperone/DNA topoisomerase II/histidine kinase"/>
    <property type="match status" value="1"/>
</dbReference>
<keyword evidence="3" id="KW-0597">Phosphoprotein</keyword>
<sequence length="588" mass="68016">MIRKSIRNKLILLLLLATIIPYGSSILITYYYTKSSLEDQLIEESSNLLFQGRTNLENYLQDLSDLTLSVYNYPDFLNYIRSSSNDQQINIGGVRNIVQAILNTEDTIDGVYLTFASDQRVVQATKHSTVVFTNKNHDRVQNSFNRAQLDPHNIYIEPTNVYPAYFRPGSSDLLFHRVLRNVPSDRVLAYMTLQISRERIEELSMNLYQSDSEDLFLVTRDGEVVYSSNPEEEKQEWTKNILSQEEPFGAIEWKDESFDGVMLYSKLSAKTGGWYLIKRVPYDNLYESAYSVIKINILFGILGLSLVILATLFISFKITSPIRVLLQTIEQVENGNLRVKLPSFGSDEIGLLSRRFQQMMERVNKLIIREYKLELENKNNQLKVLQSQINPHFLFNALQSIGTIALKNKVPQIYSLITHLSNIMRYSMNVGEDLVPLHKEVKYTEAFMELQKERFGDHLHYEVKIEDSIRNTLVPKMIIQPHVENFFKHGFSLRENNGEIRIVCIESNGYLHMIVRDNGIGVKKERLEEIQKILQEKKKTSSDQHIGLKNVYARLTLYYGLDAQVYLRNLEPSGFEVTMTIPLEKSGE</sequence>
<keyword evidence="2" id="KW-1003">Cell membrane</keyword>
<evidence type="ECO:0000256" key="7">
    <source>
        <dbReference type="ARBA" id="ARBA00022777"/>
    </source>
</evidence>
<evidence type="ECO:0000256" key="11">
    <source>
        <dbReference type="ARBA" id="ARBA00023136"/>
    </source>
</evidence>
<dbReference type="Proteomes" id="UP000593626">
    <property type="component" value="Chromosome"/>
</dbReference>
<evidence type="ECO:0000313" key="14">
    <source>
        <dbReference type="EMBL" id="QPC45807.1"/>
    </source>
</evidence>
<dbReference type="InterPro" id="IPR010559">
    <property type="entry name" value="Sig_transdc_His_kin_internal"/>
</dbReference>
<keyword evidence="9 12" id="KW-1133">Transmembrane helix</keyword>
<dbReference type="PANTHER" id="PTHR34220:SF11">
    <property type="entry name" value="SENSOR PROTEIN KINASE HPTS"/>
    <property type="match status" value="1"/>
</dbReference>
<comment type="subcellular location">
    <subcellularLocation>
        <location evidence="1">Cell membrane</location>
        <topology evidence="1">Multi-pass membrane protein</topology>
    </subcellularLocation>
</comment>
<keyword evidence="15" id="KW-1185">Reference proteome</keyword>
<dbReference type="CDD" id="cd06225">
    <property type="entry name" value="HAMP"/>
    <property type="match status" value="1"/>
</dbReference>
<evidence type="ECO:0000256" key="12">
    <source>
        <dbReference type="SAM" id="Phobius"/>
    </source>
</evidence>
<evidence type="ECO:0000256" key="10">
    <source>
        <dbReference type="ARBA" id="ARBA00023012"/>
    </source>
</evidence>
<dbReference type="KEGG" id="mcui:G8O30_01960"/>
<feature type="transmembrane region" description="Helical" evidence="12">
    <location>
        <begin position="297"/>
        <end position="316"/>
    </location>
</feature>
<keyword evidence="6" id="KW-0547">Nucleotide-binding</keyword>
<keyword evidence="4" id="KW-0808">Transferase</keyword>
<dbReference type="GO" id="GO:0000155">
    <property type="term" value="F:phosphorelay sensor kinase activity"/>
    <property type="evidence" value="ECO:0007669"/>
    <property type="project" value="InterPro"/>
</dbReference>
<dbReference type="GO" id="GO:0005886">
    <property type="term" value="C:plasma membrane"/>
    <property type="evidence" value="ECO:0007669"/>
    <property type="project" value="UniProtKB-SubCell"/>
</dbReference>
<keyword evidence="5 12" id="KW-0812">Transmembrane</keyword>
<evidence type="ECO:0000259" key="13">
    <source>
        <dbReference type="PROSITE" id="PS50885"/>
    </source>
</evidence>
<dbReference type="SMART" id="SM00304">
    <property type="entry name" value="HAMP"/>
    <property type="match status" value="1"/>
</dbReference>
<accession>A0A7S8C9F3</accession>
<keyword evidence="8" id="KW-0067">ATP-binding</keyword>
<dbReference type="GO" id="GO:0005524">
    <property type="term" value="F:ATP binding"/>
    <property type="evidence" value="ECO:0007669"/>
    <property type="project" value="UniProtKB-KW"/>
</dbReference>
<evidence type="ECO:0000256" key="9">
    <source>
        <dbReference type="ARBA" id="ARBA00022989"/>
    </source>
</evidence>
<evidence type="ECO:0000256" key="2">
    <source>
        <dbReference type="ARBA" id="ARBA00022475"/>
    </source>
</evidence>
<feature type="domain" description="HAMP" evidence="13">
    <location>
        <begin position="316"/>
        <end position="368"/>
    </location>
</feature>
<dbReference type="Gene3D" id="6.10.340.10">
    <property type="match status" value="1"/>
</dbReference>
<dbReference type="InterPro" id="IPR003660">
    <property type="entry name" value="HAMP_dom"/>
</dbReference>
<protein>
    <submittedName>
        <fullName evidence="14">Sensor histidine kinase</fullName>
    </submittedName>
</protein>
<evidence type="ECO:0000256" key="3">
    <source>
        <dbReference type="ARBA" id="ARBA00022553"/>
    </source>
</evidence>
<dbReference type="PANTHER" id="PTHR34220">
    <property type="entry name" value="SENSOR HISTIDINE KINASE YPDA"/>
    <property type="match status" value="1"/>
</dbReference>
<evidence type="ECO:0000256" key="4">
    <source>
        <dbReference type="ARBA" id="ARBA00022679"/>
    </source>
</evidence>
<dbReference type="PROSITE" id="PS50885">
    <property type="entry name" value="HAMP"/>
    <property type="match status" value="1"/>
</dbReference>
<dbReference type="Pfam" id="PF00672">
    <property type="entry name" value="HAMP"/>
    <property type="match status" value="1"/>
</dbReference>
<dbReference type="InterPro" id="IPR033479">
    <property type="entry name" value="dCache_1"/>
</dbReference>
<evidence type="ECO:0000256" key="8">
    <source>
        <dbReference type="ARBA" id="ARBA00022840"/>
    </source>
</evidence>
<name>A0A7S8C9F3_9BACI</name>
<dbReference type="Pfam" id="PF02743">
    <property type="entry name" value="dCache_1"/>
    <property type="match status" value="1"/>
</dbReference>
<evidence type="ECO:0000256" key="5">
    <source>
        <dbReference type="ARBA" id="ARBA00022692"/>
    </source>
</evidence>
<dbReference type="Pfam" id="PF02518">
    <property type="entry name" value="HATPase_c"/>
    <property type="match status" value="1"/>
</dbReference>
<dbReference type="SUPFAM" id="SSF158472">
    <property type="entry name" value="HAMP domain-like"/>
    <property type="match status" value="1"/>
</dbReference>
<keyword evidence="10" id="KW-0902">Two-component regulatory system</keyword>
<keyword evidence="11 12" id="KW-0472">Membrane</keyword>
<dbReference type="Gene3D" id="3.30.565.10">
    <property type="entry name" value="Histidine kinase-like ATPase, C-terminal domain"/>
    <property type="match status" value="1"/>
</dbReference>
<keyword evidence="7 14" id="KW-0418">Kinase</keyword>
<evidence type="ECO:0000256" key="1">
    <source>
        <dbReference type="ARBA" id="ARBA00004651"/>
    </source>
</evidence>
<dbReference type="AlphaFoldDB" id="A0A7S8C9F3"/>
<dbReference type="Pfam" id="PF06580">
    <property type="entry name" value="His_kinase"/>
    <property type="match status" value="1"/>
</dbReference>
<evidence type="ECO:0000256" key="6">
    <source>
        <dbReference type="ARBA" id="ARBA00022741"/>
    </source>
</evidence>
<evidence type="ECO:0000313" key="15">
    <source>
        <dbReference type="Proteomes" id="UP000593626"/>
    </source>
</evidence>
<reference evidence="14 15" key="1">
    <citation type="submission" date="2019-07" db="EMBL/GenBank/DDBJ databases">
        <title>Genome sequence of 2 isolates from Red Sea Mangroves.</title>
        <authorList>
            <person name="Sefrji F."/>
            <person name="Michoud G."/>
            <person name="Merlino G."/>
            <person name="Daffonchio D."/>
        </authorList>
    </citation>
    <scope>NUCLEOTIDE SEQUENCE [LARGE SCALE GENOMIC DNA]</scope>
    <source>
        <strain evidence="14 15">R1DC41</strain>
    </source>
</reference>
<dbReference type="InterPro" id="IPR036890">
    <property type="entry name" value="HATPase_C_sf"/>
</dbReference>
<dbReference type="EMBL" id="CP049742">
    <property type="protein sequence ID" value="QPC45807.1"/>
    <property type="molecule type" value="Genomic_DNA"/>
</dbReference>
<dbReference type="InterPro" id="IPR050640">
    <property type="entry name" value="Bact_2-comp_sensor_kinase"/>
</dbReference>
<dbReference type="InterPro" id="IPR003594">
    <property type="entry name" value="HATPase_dom"/>
</dbReference>
<proteinExistence type="predicted"/>